<keyword evidence="6" id="KW-0548">Nucleotidyltransferase</keyword>
<reference evidence="6 7" key="1">
    <citation type="submission" date="2020-03" db="EMBL/GenBank/DDBJ databases">
        <title>Genomic Encyclopedia of Type Strains, Phase IV (KMG-IV): sequencing the most valuable type-strain genomes for metagenomic binning, comparative biology and taxonomic classification.</title>
        <authorList>
            <person name="Goeker M."/>
        </authorList>
    </citation>
    <scope>NUCLEOTIDE SEQUENCE [LARGE SCALE GENOMIC DNA]</scope>
    <source>
        <strain evidence="6 7">DSM 24233</strain>
    </source>
</reference>
<dbReference type="EMBL" id="JAATJA010000001">
    <property type="protein sequence ID" value="NJB66811.1"/>
    <property type="molecule type" value="Genomic_DNA"/>
</dbReference>
<feature type="binding site" evidence="3">
    <location>
        <position position="49"/>
    </location>
    <ligand>
        <name>substrate</name>
    </ligand>
</feature>
<dbReference type="InterPro" id="IPR011146">
    <property type="entry name" value="HIT-like"/>
</dbReference>
<dbReference type="PANTHER" id="PTHR42997">
    <property type="entry name" value="HIT FAMILY HYDROLASE"/>
    <property type="match status" value="1"/>
</dbReference>
<feature type="domain" description="HIT" evidence="5">
    <location>
        <begin position="22"/>
        <end position="132"/>
    </location>
</feature>
<dbReference type="SUPFAM" id="SSF54197">
    <property type="entry name" value="HIT-like"/>
    <property type="match status" value="1"/>
</dbReference>
<keyword evidence="7" id="KW-1185">Reference proteome</keyword>
<evidence type="ECO:0000259" key="5">
    <source>
        <dbReference type="PROSITE" id="PS51084"/>
    </source>
</evidence>
<dbReference type="InterPro" id="IPR052908">
    <property type="entry name" value="AP-4-A_phosphorylase"/>
</dbReference>
<evidence type="ECO:0000256" key="4">
    <source>
        <dbReference type="PROSITE-ProRule" id="PRU00464"/>
    </source>
</evidence>
<keyword evidence="6" id="KW-0808">Transferase</keyword>
<dbReference type="EC" id="2.7.7.53" evidence="6"/>
<proteinExistence type="predicted"/>
<sequence length="171" mass="20087">MEVLWAPWRLDYILGPKPDTCPFCLPEHTDEDERRRVLYRGRYSFVIMNIFPYNNGHLMVTPYRHVMNLVDIGPEERHEMMDLMHECTRILQTHFHPQGINMGVNIGEAAGAGIKEHLHFHLVPRWVGDSSFMAFASETRVIPEHLDSTYASLKPYFDEYKRKQQSAKEEI</sequence>
<keyword evidence="1" id="KW-0547">Nucleotide-binding</keyword>
<gene>
    <name evidence="6" type="ORF">GGQ74_000451</name>
</gene>
<dbReference type="GO" id="GO:0000166">
    <property type="term" value="F:nucleotide binding"/>
    <property type="evidence" value="ECO:0007669"/>
    <property type="project" value="UniProtKB-KW"/>
</dbReference>
<dbReference type="Gene3D" id="3.30.428.10">
    <property type="entry name" value="HIT-like"/>
    <property type="match status" value="1"/>
</dbReference>
<dbReference type="CDD" id="cd01275">
    <property type="entry name" value="FHIT"/>
    <property type="match status" value="1"/>
</dbReference>
<evidence type="ECO:0000313" key="7">
    <source>
        <dbReference type="Proteomes" id="UP000580856"/>
    </source>
</evidence>
<evidence type="ECO:0000256" key="2">
    <source>
        <dbReference type="PIRSR" id="PIRSR639383-1"/>
    </source>
</evidence>
<dbReference type="AlphaFoldDB" id="A0A846QEX1"/>
<dbReference type="Proteomes" id="UP000580856">
    <property type="component" value="Unassembled WGS sequence"/>
</dbReference>
<feature type="short sequence motif" description="Histidine triad motif" evidence="4">
    <location>
        <begin position="117"/>
        <end position="121"/>
    </location>
</feature>
<dbReference type="GO" id="GO:0003877">
    <property type="term" value="F:ATP:ADP adenylyltransferase activity"/>
    <property type="evidence" value="ECO:0007669"/>
    <property type="project" value="UniProtKB-EC"/>
</dbReference>
<protein>
    <submittedName>
        <fullName evidence="6">ATP adenylyltransferase</fullName>
        <ecNumber evidence="6">2.7.7.53</ecNumber>
    </submittedName>
</protein>
<dbReference type="Pfam" id="PF01230">
    <property type="entry name" value="HIT"/>
    <property type="match status" value="1"/>
</dbReference>
<name>A0A846QEX1_9BACT</name>
<evidence type="ECO:0000256" key="3">
    <source>
        <dbReference type="PIRSR" id="PIRSR639383-2"/>
    </source>
</evidence>
<evidence type="ECO:0000313" key="6">
    <source>
        <dbReference type="EMBL" id="NJB66811.1"/>
    </source>
</evidence>
<dbReference type="PROSITE" id="PS51084">
    <property type="entry name" value="HIT_2"/>
    <property type="match status" value="1"/>
</dbReference>
<feature type="active site" description="Tele-AMP-histidine intermediate" evidence="2">
    <location>
        <position position="119"/>
    </location>
</feature>
<evidence type="ECO:0000256" key="1">
    <source>
        <dbReference type="ARBA" id="ARBA00022741"/>
    </source>
</evidence>
<dbReference type="InterPro" id="IPR036265">
    <property type="entry name" value="HIT-like_sf"/>
</dbReference>
<dbReference type="RefSeq" id="WP_167939916.1">
    <property type="nucleotide sequence ID" value="NZ_JAATJA010000001.1"/>
</dbReference>
<organism evidence="6 7">
    <name type="scientific">Desulfobaculum xiamenense</name>
    <dbReference type="NCBI Taxonomy" id="995050"/>
    <lineage>
        <taxon>Bacteria</taxon>
        <taxon>Pseudomonadati</taxon>
        <taxon>Thermodesulfobacteriota</taxon>
        <taxon>Desulfovibrionia</taxon>
        <taxon>Desulfovibrionales</taxon>
        <taxon>Desulfovibrionaceae</taxon>
        <taxon>Desulfobaculum</taxon>
    </lineage>
</organism>
<comment type="caution">
    <text evidence="6">The sequence shown here is derived from an EMBL/GenBank/DDBJ whole genome shotgun (WGS) entry which is preliminary data.</text>
</comment>
<feature type="binding site" evidence="3">
    <location>
        <position position="121"/>
    </location>
    <ligand>
        <name>substrate</name>
    </ligand>
</feature>
<dbReference type="InterPro" id="IPR039383">
    <property type="entry name" value="FHIT"/>
</dbReference>
<accession>A0A846QEX1</accession>
<dbReference type="PANTHER" id="PTHR42997:SF1">
    <property type="entry name" value="AP-4-A PHOSPHORYLASE"/>
    <property type="match status" value="1"/>
</dbReference>